<accession>A0A060HAR8</accession>
<dbReference type="Proteomes" id="UP000027215">
    <property type="component" value="Chromosome"/>
</dbReference>
<dbReference type="Pfam" id="PF07484">
    <property type="entry name" value="Collar"/>
    <property type="match status" value="1"/>
</dbReference>
<dbReference type="InterPro" id="IPR037053">
    <property type="entry name" value="Phage_tail_collar_dom_sf"/>
</dbReference>
<dbReference type="RefSeq" id="WP_024748982.1">
    <property type="nucleotide sequence ID" value="NZ_CP006696.1"/>
</dbReference>
<proteinExistence type="predicted"/>
<sequence length="414" mass="45167">MTEHYFRTPFAHQGDMIHVPEAKDSHGFVSYTQGWGPDYQKDLTKEPTAKPVERTVMNAVLHAITTVLKGYQEYGSPEFITAEQNNGTPFSYMRGVIVRYRPDHASRYGLYLSTADNNTDTPLQNEPNRWTALSRYEPGQIVYTAGKRALPGTLLCDGRAVSRAMYPRLFEEINTSYGAGDGVSTFNIPNFLEGTVGVHTADPALVGTFTSGQVISHAHTATAEEGGTHTHPVTVHPAGRHTHPASAAAAGNHLHQAWSDEQGLHQHTGSTSWDGDHAHILGSFRAIYASGRDMGFYEQNQGKVTTNVTGGHLHRFTTDANGKHAHNISMQAAGFHVHDIAVTAEADHAHAATAESAGRHGHTVSIDRFGEHHNLPAGLRIMACLVVLIDYCLLKNIDYEDVASWLVGGGQLYF</sequence>
<dbReference type="HOGENOM" id="CLU_713621_0_0_6"/>
<evidence type="ECO:0000256" key="1">
    <source>
        <dbReference type="SAM" id="MobiDB-lite"/>
    </source>
</evidence>
<feature type="region of interest" description="Disordered" evidence="1">
    <location>
        <begin position="221"/>
        <end position="252"/>
    </location>
</feature>
<evidence type="ECO:0000313" key="4">
    <source>
        <dbReference type="Proteomes" id="UP000027215"/>
    </source>
</evidence>
<organism evidence="3 4">
    <name type="scientific">Xylella fastidiosa subsp. sandyi Ann-1</name>
    <dbReference type="NCBI Taxonomy" id="155920"/>
    <lineage>
        <taxon>Bacteria</taxon>
        <taxon>Pseudomonadati</taxon>
        <taxon>Pseudomonadota</taxon>
        <taxon>Gammaproteobacteria</taxon>
        <taxon>Lysobacterales</taxon>
        <taxon>Lysobacteraceae</taxon>
        <taxon>Xylella</taxon>
    </lineage>
</organism>
<dbReference type="PATRIC" id="fig|155920.8.peg.1574"/>
<protein>
    <submittedName>
        <fullName evidence="3">Tail protein</fullName>
    </submittedName>
</protein>
<reference evidence="3 4" key="1">
    <citation type="submission" date="2013-08" db="EMBL/GenBank/DDBJ databases">
        <authorList>
            <person name="Stouthamer R."/>
            <person name="Nunney L."/>
        </authorList>
    </citation>
    <scope>NUCLEOTIDE SEQUENCE [LARGE SCALE GENOMIC DNA]</scope>
    <source>
        <strain evidence="4">ann-1</strain>
    </source>
</reference>
<dbReference type="Gene3D" id="3.90.1340.10">
    <property type="entry name" value="Phage tail collar domain"/>
    <property type="match status" value="1"/>
</dbReference>
<dbReference type="AlphaFoldDB" id="A0A060HAR8"/>
<name>A0A060HAR8_XYLFS</name>
<dbReference type="EMBL" id="CP006696">
    <property type="protein sequence ID" value="AIC10022.1"/>
    <property type="molecule type" value="Genomic_DNA"/>
</dbReference>
<evidence type="ECO:0000259" key="2">
    <source>
        <dbReference type="Pfam" id="PF07484"/>
    </source>
</evidence>
<dbReference type="KEGG" id="xfs:D934_06770"/>
<dbReference type="SUPFAM" id="SSF88874">
    <property type="entry name" value="Receptor-binding domain of short tail fibre protein gp12"/>
    <property type="match status" value="1"/>
</dbReference>
<dbReference type="InterPro" id="IPR011083">
    <property type="entry name" value="Phage_tail_collar_dom"/>
</dbReference>
<feature type="domain" description="Phage tail collar" evidence="2">
    <location>
        <begin position="139"/>
        <end position="191"/>
    </location>
</feature>
<evidence type="ECO:0000313" key="3">
    <source>
        <dbReference type="EMBL" id="AIC10022.1"/>
    </source>
</evidence>
<gene>
    <name evidence="3" type="ORF">D934_06770</name>
</gene>